<accession>A0ABN0BRB8</accession>
<evidence type="ECO:0008006" key="3">
    <source>
        <dbReference type="Google" id="ProtNLM"/>
    </source>
</evidence>
<dbReference type="SUPFAM" id="SSF63829">
    <property type="entry name" value="Calcium-dependent phosphotriesterase"/>
    <property type="match status" value="1"/>
</dbReference>
<dbReference type="PROSITE" id="PS51257">
    <property type="entry name" value="PROKAR_LIPOPROTEIN"/>
    <property type="match status" value="1"/>
</dbReference>
<sequence length="438" mass="50791">MAMKHMFLLLIGVFVLLGCSSNKKQEPISKSGIPVINLSEDVSTVPSLLLSEVAEKLEIVPLEMTDESVLSDITEMQVTDHNIWIDHGREFYIYRFSRTGKFLNKIGSIGQGPGEYTNYSTFLVDEDKKEVYIIANTNGVLAYDFEGNFKRKIVDIQMILQLFASPYDQYILNNQKFFATQNFGLYRPIDKDSLWSFVSLGDDFQKKKYFKNPAHVGKEEQIIANRANMDRMVNYWMEYLTSMDTYNAQLTLKYPDTDTIYCYDDATNQLLPQYAIFTDEEKGDYEATHLWFKDRKAFDYFSIKSYYPTKDFVYLIGSKGEEVYTYCYNKKDGSVRLQKRQSAITERDVPWFSFPLRQMKRDFVLDNDLGGGEFTVDSRSSGKYWIDILEPGSDENWIDIDQIKSSTVIDESKKKELIRVLESVTEDSNPILMIATLK</sequence>
<proteinExistence type="predicted"/>
<dbReference type="Proteomes" id="UP000005101">
    <property type="component" value="Unassembled WGS sequence"/>
</dbReference>
<dbReference type="InterPro" id="IPR011042">
    <property type="entry name" value="6-blade_b-propeller_TolB-like"/>
</dbReference>
<dbReference type="EMBL" id="EQ973217">
    <property type="protein sequence ID" value="EFR55417.1"/>
    <property type="molecule type" value="Genomic_DNA"/>
</dbReference>
<reference evidence="1 2" key="1">
    <citation type="submission" date="2008-12" db="EMBL/GenBank/DDBJ databases">
        <title>Annotation of Bacteroides fragilis strain 3_1_12.</title>
        <authorList>
            <consortium name="The Broad Institute Genome Sequencing Platform"/>
            <person name="Ward D."/>
            <person name="Young S.K."/>
            <person name="Kodira C.D."/>
            <person name="Zeng Q."/>
            <person name="Koehrsen M."/>
            <person name="Alvarado L."/>
            <person name="Berlin A."/>
            <person name="Borenstein D."/>
            <person name="Chen Z."/>
            <person name="Engels R."/>
            <person name="Freedman E."/>
            <person name="Gellesch M."/>
            <person name="Goldberg J."/>
            <person name="Griggs A."/>
            <person name="Gujja S."/>
            <person name="Heiman D."/>
            <person name="Hepburn T."/>
            <person name="Howarth C."/>
            <person name="Jen D."/>
            <person name="Larson L."/>
            <person name="Lewis B."/>
            <person name="Mehta T."/>
            <person name="Park D."/>
            <person name="Pearson M."/>
            <person name="Roberts A."/>
            <person name="Saif S."/>
            <person name="Shea T."/>
            <person name="Shenoy N."/>
            <person name="Sisk P."/>
            <person name="Stolte C."/>
            <person name="Sykes S."/>
            <person name="Walk T."/>
            <person name="White J."/>
            <person name="Yandava C."/>
            <person name="Allen-Vercoe E."/>
            <person name="Strauss J."/>
            <person name="Ambrose C."/>
            <person name="Lander E."/>
            <person name="Nusbaum C."/>
            <person name="Galagan J."/>
            <person name="Birren B."/>
        </authorList>
    </citation>
    <scope>NUCLEOTIDE SEQUENCE [LARGE SCALE GENOMIC DNA]</scope>
    <source>
        <strain evidence="1 2">3_1_12</strain>
    </source>
</reference>
<evidence type="ECO:0000313" key="1">
    <source>
        <dbReference type="EMBL" id="EFR55417.1"/>
    </source>
</evidence>
<gene>
    <name evidence="1" type="ORF">BFAG_04115</name>
</gene>
<dbReference type="Pfam" id="PF17170">
    <property type="entry name" value="DUF5128"/>
    <property type="match status" value="1"/>
</dbReference>
<evidence type="ECO:0000313" key="2">
    <source>
        <dbReference type="Proteomes" id="UP000005101"/>
    </source>
</evidence>
<dbReference type="Gene3D" id="2.120.10.30">
    <property type="entry name" value="TolB, C-terminal domain"/>
    <property type="match status" value="1"/>
</dbReference>
<protein>
    <recommendedName>
        <fullName evidence="3">6-bladed beta-propeller</fullName>
    </recommendedName>
</protein>
<name>A0ABN0BRB8_BACFG</name>
<keyword evidence="2" id="KW-1185">Reference proteome</keyword>
<organism evidence="1 2">
    <name type="scientific">Bacteroides fragilis 3_1_12</name>
    <dbReference type="NCBI Taxonomy" id="457424"/>
    <lineage>
        <taxon>Bacteria</taxon>
        <taxon>Pseudomonadati</taxon>
        <taxon>Bacteroidota</taxon>
        <taxon>Bacteroidia</taxon>
        <taxon>Bacteroidales</taxon>
        <taxon>Bacteroidaceae</taxon>
        <taxon>Bacteroides</taxon>
    </lineage>
</organism>